<keyword evidence="2" id="KW-0597">Phosphoprotein</keyword>
<feature type="region of interest" description="Disordered" evidence="9">
    <location>
        <begin position="572"/>
        <end position="591"/>
    </location>
</feature>
<comment type="subcellular location">
    <subcellularLocation>
        <location evidence="1">Nucleus</location>
    </subcellularLocation>
</comment>
<organism evidence="10 11">
    <name type="scientific">Zymoseptoria tritici ST99CH_1A5</name>
    <dbReference type="NCBI Taxonomy" id="1276529"/>
    <lineage>
        <taxon>Eukaryota</taxon>
        <taxon>Fungi</taxon>
        <taxon>Dikarya</taxon>
        <taxon>Ascomycota</taxon>
        <taxon>Pezizomycotina</taxon>
        <taxon>Dothideomycetes</taxon>
        <taxon>Dothideomycetidae</taxon>
        <taxon>Mycosphaerellales</taxon>
        <taxon>Mycosphaerellaceae</taxon>
        <taxon>Zymoseptoria</taxon>
    </lineage>
</organism>
<feature type="compositionally biased region" description="Polar residues" evidence="9">
    <location>
        <begin position="120"/>
        <end position="136"/>
    </location>
</feature>
<evidence type="ECO:0000256" key="7">
    <source>
        <dbReference type="ARBA" id="ARBA00023163"/>
    </source>
</evidence>
<evidence type="ECO:0000256" key="6">
    <source>
        <dbReference type="ARBA" id="ARBA00023125"/>
    </source>
</evidence>
<feature type="compositionally biased region" description="Low complexity" evidence="9">
    <location>
        <begin position="46"/>
        <end position="67"/>
    </location>
</feature>
<evidence type="ECO:0000256" key="9">
    <source>
        <dbReference type="SAM" id="MobiDB-lite"/>
    </source>
</evidence>
<accession>A0A1Y6LSU8</accession>
<proteinExistence type="predicted"/>
<evidence type="ECO:0000256" key="1">
    <source>
        <dbReference type="ARBA" id="ARBA00004123"/>
    </source>
</evidence>
<dbReference type="AlphaFoldDB" id="A0A1Y6LSU8"/>
<keyword evidence="8" id="KW-0539">Nucleus</keyword>
<evidence type="ECO:0000256" key="8">
    <source>
        <dbReference type="ARBA" id="ARBA00023242"/>
    </source>
</evidence>
<keyword evidence="7" id="KW-0804">Transcription</keyword>
<evidence type="ECO:0000256" key="3">
    <source>
        <dbReference type="ARBA" id="ARBA00022723"/>
    </source>
</evidence>
<dbReference type="GO" id="GO:0003677">
    <property type="term" value="F:DNA binding"/>
    <property type="evidence" value="ECO:0007669"/>
    <property type="project" value="UniProtKB-KW"/>
</dbReference>
<evidence type="ECO:0000256" key="5">
    <source>
        <dbReference type="ARBA" id="ARBA00022833"/>
    </source>
</evidence>
<keyword evidence="4" id="KW-0677">Repeat</keyword>
<dbReference type="Proteomes" id="UP000215453">
    <property type="component" value="Chromosome 8"/>
</dbReference>
<dbReference type="PROSITE" id="PS00115">
    <property type="entry name" value="RNA_POL_II_REPEAT"/>
    <property type="match status" value="1"/>
</dbReference>
<dbReference type="PANTHER" id="PTHR38119">
    <property type="entry name" value="BTB DOMAIN-CONTAINING PROTEIN-RELATED"/>
    <property type="match status" value="1"/>
</dbReference>
<dbReference type="CDD" id="cd14273">
    <property type="entry name" value="UBA_TAP-C_like"/>
    <property type="match status" value="1"/>
</dbReference>
<keyword evidence="6" id="KW-0238">DNA-binding</keyword>
<keyword evidence="5" id="KW-0862">Zinc</keyword>
<gene>
    <name evidence="10" type="ORF">ZT1A5_G8143</name>
</gene>
<feature type="compositionally biased region" description="Low complexity" evidence="9">
    <location>
        <begin position="220"/>
        <end position="233"/>
    </location>
</feature>
<dbReference type="GO" id="GO:0046872">
    <property type="term" value="F:metal ion binding"/>
    <property type="evidence" value="ECO:0007669"/>
    <property type="project" value="UniProtKB-KW"/>
</dbReference>
<dbReference type="EMBL" id="LT882683">
    <property type="protein sequence ID" value="SMY26699.1"/>
    <property type="molecule type" value="Genomic_DNA"/>
</dbReference>
<reference evidence="10 11" key="1">
    <citation type="submission" date="2016-10" db="EMBL/GenBank/DDBJ databases">
        <authorList>
            <person name="Varghese N."/>
        </authorList>
    </citation>
    <scope>NUCLEOTIDE SEQUENCE [LARGE SCALE GENOMIC DNA]</scope>
</reference>
<sequence length="910" mass="98911">MARTKQSRRKNLARDAKPAGKEAGAAGKQRPDIKEDEDAEPSEARAPTYAPTSPSYSATSPSYIPPSLRDGDGGAQPGFSLTSPTYSPTSPAYSSAIMQPPTYSPTSPVYSPTSPKRDSPTSPGYSPASPNYSLTSPRRDGYTSPQDSAISPAYRPSPASPPLNLSSLSPRYVPTDSNKRALEGEDEEPVRRKRRTVHGVRSPDDDSESEETAIVTALHSMDQSSSSSRLSTSDTALNIVSLASQISVGTAAPVPPKKKHLLKLADKSQQQDVESTTMLGESDAKLLSMASTDFIKALQSPAARLVTVDQAEPMTAVHPGESIEPLQQSTPTAIDHVPNSQSNASTEQQQIVSAEPMQPAMLAEVSKEAQSVAADSTAEAQGTLPEDQVKHTISGPADALLQTAQDFRDWTGSDVSDVVAQKYLSASSGNLQKAVQAYFRAPKPSEPVRAEPPAQIAAARVPTLIEEALAEMAKSKKARKDIGDVLVILDGEDLSRSCRLWREDLRSASPLFRQGIDRIEAQMETASSAASEPVNGVRYLCILAKASNEDGMPTLEGKFLDTTRQNCRDELYTPPAKSTETPANAAQVGTEGNIKSETAKQTPGPPSTSLASTDWIDTYRSFLRIIARHPANFQNRSIEVALPNIQAIAQIATQHYAVGPRSPLTAFFTNLFNRYITEDVLWAAIAEAPARWLLLGIQLENETVYKEAFVHLVGISPACESLVDWKALPQEAVDKITAKSKELHYHITDVNAKLLTLSPNPRDGRPAALAAKAIWHEWLKTNIRLLIFGHMDDLPVLISFLTLSKFYTALHKGGDAYFPAKTAREYRQKYHVSPPLNAQDTKIFNEVFSEMKDEAKGIVEDLVVCNLRGGRAGLEYLTCVKVEDDDVPWEREMKKEGEGAGYDEDDDVEF</sequence>
<feature type="region of interest" description="Disordered" evidence="9">
    <location>
        <begin position="367"/>
        <end position="388"/>
    </location>
</feature>
<dbReference type="PANTHER" id="PTHR38119:SF1">
    <property type="entry name" value="BTB DOMAIN-CONTAINING PROTEIN"/>
    <property type="match status" value="1"/>
</dbReference>
<feature type="region of interest" description="Disordered" evidence="9">
    <location>
        <begin position="1"/>
        <end position="233"/>
    </location>
</feature>
<dbReference type="InterPro" id="IPR000684">
    <property type="entry name" value="RNA_pol_II_repeat_euk"/>
</dbReference>
<keyword evidence="3" id="KW-0479">Metal-binding</keyword>
<dbReference type="Pfam" id="PF14555">
    <property type="entry name" value="UBA_4"/>
    <property type="match status" value="1"/>
</dbReference>
<evidence type="ECO:0000313" key="10">
    <source>
        <dbReference type="EMBL" id="SMY26699.1"/>
    </source>
</evidence>
<feature type="compositionally biased region" description="Basic residues" evidence="9">
    <location>
        <begin position="1"/>
        <end position="11"/>
    </location>
</feature>
<feature type="region of interest" description="Disordered" evidence="9">
    <location>
        <begin position="890"/>
        <end position="910"/>
    </location>
</feature>
<evidence type="ECO:0000256" key="4">
    <source>
        <dbReference type="ARBA" id="ARBA00022737"/>
    </source>
</evidence>
<evidence type="ECO:0000313" key="11">
    <source>
        <dbReference type="Proteomes" id="UP000215453"/>
    </source>
</evidence>
<dbReference type="GO" id="GO:0006366">
    <property type="term" value="P:transcription by RNA polymerase II"/>
    <property type="evidence" value="ECO:0007669"/>
    <property type="project" value="InterPro"/>
</dbReference>
<dbReference type="GO" id="GO:0005634">
    <property type="term" value="C:nucleus"/>
    <property type="evidence" value="ECO:0007669"/>
    <property type="project" value="UniProtKB-SubCell"/>
</dbReference>
<feature type="compositionally biased region" description="Low complexity" evidence="9">
    <location>
        <begin position="82"/>
        <end position="114"/>
    </location>
</feature>
<protein>
    <submittedName>
        <fullName evidence="10">Uncharacterized protein</fullName>
    </submittedName>
</protein>
<feature type="compositionally biased region" description="Acidic residues" evidence="9">
    <location>
        <begin position="901"/>
        <end position="910"/>
    </location>
</feature>
<feature type="compositionally biased region" description="Low complexity" evidence="9">
    <location>
        <begin position="148"/>
        <end position="170"/>
    </location>
</feature>
<evidence type="ECO:0000256" key="2">
    <source>
        <dbReference type="ARBA" id="ARBA00022553"/>
    </source>
</evidence>
<name>A0A1Y6LSU8_ZYMTR</name>